<dbReference type="OrthoDB" id="2413390at2759"/>
<evidence type="ECO:0000313" key="3">
    <source>
        <dbReference type="Proteomes" id="UP001153678"/>
    </source>
</evidence>
<sequence length="1523" mass="180397">MIYSYIYIAEILKFKIIEFEKYEEVNDAKLYDIKEELFKLYKSPNEHNTPLQNNDFNCGQESNRYSKWMLAISNQVKYMNQDVIFVAISCVTETDMLVKNDESINLDNISEIEEIKIDDLGESGESNHLSGKTVIYKMVLNLKMEKNYTKEWKVENMGGVVLFVHDKTTRDLLATKTYCFIFNACGIHRLKYCDDYIEDLEHFNYPKRLYNELNNLFRSKTCFSRIKNSVFDHYFYIKQYKEGVQVMQLYDLTTMQIRQIFNMHEENKYSDNYSKPILAISKNEQIIAFSSGNGKLSLYLIENGLEIISKNFEKNTKIIACEFKDDDKLMIIIKKSKSKHGEMLLWYLYNSKNRFRPVCKNLELDEDDENPSYNAKIPGKFVSVNSNGSILSIYDSILKIKYIQDKSLAPPYSIVISTDKNQERTPNKMIEMKYDYVHSIFHHDPSKMEPQPFFHNSEPWINKISEKKMWIYLDKEESMQLYIGTNTIQVWRKIMKKKQKFVLEYFWADNDYKNNNTLEVLELIVYYHGFHLTVKWKEIASDQYTHIQWPYENYEIPIQHACNALEYLNYQRNHLNGYDNQHAFEKIKGNISAMIWKFIKNYPDIWRMMDIRYNLMKKIIISGSNPLIKNILFGEHKYLHIPRRTRWADSDHSLSDLQTAIKLYVERNRRILIVTYLLEYYATNASEHPGWLITISDSLPYLYEFKLELYVSELFYKRCMEGIEISNIIEYTDIVPKNFQVALKIKQDFLAFNPISKLISRSKQKISFKCLGDKIELGLKKLYVKIFANEHENYIPTVNMVPLYNFTVNNTPHKREIDDKSFIIKLLRLLFIPRSFAVKNSDSRLLSPFVQVIRLEKNDDIFNNPVMEAVINYKWRPARKYFLQLFFIYIVFATCFAGICGTYLAHFESATRFSRDILIFVFILFYYSGSYLLIVEFKQFVHYGWRHYFNLFNCVDLFSVIIAMVVMSIHATPSFSIKDAFANAVTTQEIAVAITFTMLLLWFEFILYLRLLAVIAGIAHSFLLLLQHPEFTNLDQTENNPARNYVTSFISTYNWLNGEFLQQDTWNFWAVKVITLFGSMLLITILQNMFIAFIWGVYAEAYTKGGAALLRFRAESISDYEALEQIYLYPPIPEPKYIYYLGKSKSYNAWDSEVKSRESEENKLYNDYEEKMIETRLPYVENDDDLWRDCRTTNEDGYEMESDDNNSEDEEDVAKVTSLDKKVEDLKDIVNDLNGYHEFGRYFIDQLLQEAFRSNNVKVTQRFYTYIYVDYKKGDTLRNTLMISKTWFQPFIKRLKKVDEEKRMEWKLNHNSYNSEDVVKNYLIDNIDKILPGFHYLVDFEWCVKKGYHHCEHYEVGDLVFGSEHGVYIIIETKRLNTNSTRNISRSKVKKQVKKYKEFEKDKFVIKVIEASYTNDTLEFVDDQGQEIAKFIEHHYLNNRKWGILDVVILSAAKAFFFEPDNPNGSTDFRWGLDRGSVPPSLKSEYYMTGRPILLKNGVWNPYFLLPQPKDQPHANQNIPKHH</sequence>
<keyword evidence="1" id="KW-0812">Transmembrane</keyword>
<dbReference type="InterPro" id="IPR036322">
    <property type="entry name" value="WD40_repeat_dom_sf"/>
</dbReference>
<dbReference type="SUPFAM" id="SSF50978">
    <property type="entry name" value="WD40 repeat-like"/>
    <property type="match status" value="1"/>
</dbReference>
<feature type="transmembrane region" description="Helical" evidence="1">
    <location>
        <begin position="1073"/>
        <end position="1098"/>
    </location>
</feature>
<feature type="transmembrane region" description="Helical" evidence="1">
    <location>
        <begin position="1007"/>
        <end position="1026"/>
    </location>
</feature>
<evidence type="ECO:0000256" key="1">
    <source>
        <dbReference type="SAM" id="Phobius"/>
    </source>
</evidence>
<organism evidence="2 3">
    <name type="scientific">Funneliformis geosporum</name>
    <dbReference type="NCBI Taxonomy" id="1117311"/>
    <lineage>
        <taxon>Eukaryota</taxon>
        <taxon>Fungi</taxon>
        <taxon>Fungi incertae sedis</taxon>
        <taxon>Mucoromycota</taxon>
        <taxon>Glomeromycotina</taxon>
        <taxon>Glomeromycetes</taxon>
        <taxon>Glomerales</taxon>
        <taxon>Glomeraceae</taxon>
        <taxon>Funneliformis</taxon>
    </lineage>
</organism>
<dbReference type="Proteomes" id="UP001153678">
    <property type="component" value="Unassembled WGS sequence"/>
</dbReference>
<dbReference type="EMBL" id="CAMKVN010000465">
    <property type="protein sequence ID" value="CAI2168236.1"/>
    <property type="molecule type" value="Genomic_DNA"/>
</dbReference>
<comment type="caution">
    <text evidence="2">The sequence shown here is derived from an EMBL/GenBank/DDBJ whole genome shotgun (WGS) entry which is preliminary data.</text>
</comment>
<protein>
    <submittedName>
        <fullName evidence="2">19814_t:CDS:1</fullName>
    </submittedName>
</protein>
<feature type="transmembrane region" description="Helical" evidence="1">
    <location>
        <begin position="917"/>
        <end position="935"/>
    </location>
</feature>
<keyword evidence="1" id="KW-1133">Transmembrane helix</keyword>
<keyword evidence="1" id="KW-0472">Membrane</keyword>
<gene>
    <name evidence="2" type="ORF">FWILDA_LOCUS3480</name>
</gene>
<feature type="transmembrane region" description="Helical" evidence="1">
    <location>
        <begin position="981"/>
        <end position="1001"/>
    </location>
</feature>
<name>A0A9W4SG54_9GLOM</name>
<feature type="transmembrane region" description="Helical" evidence="1">
    <location>
        <begin position="881"/>
        <end position="905"/>
    </location>
</feature>
<keyword evidence="3" id="KW-1185">Reference proteome</keyword>
<evidence type="ECO:0000313" key="2">
    <source>
        <dbReference type="EMBL" id="CAI2168236.1"/>
    </source>
</evidence>
<accession>A0A9W4SG54</accession>
<proteinExistence type="predicted"/>
<feature type="transmembrane region" description="Helical" evidence="1">
    <location>
        <begin position="947"/>
        <end position="969"/>
    </location>
</feature>
<reference evidence="2" key="1">
    <citation type="submission" date="2022-08" db="EMBL/GenBank/DDBJ databases">
        <authorList>
            <person name="Kallberg Y."/>
            <person name="Tangrot J."/>
            <person name="Rosling A."/>
        </authorList>
    </citation>
    <scope>NUCLEOTIDE SEQUENCE</scope>
    <source>
        <strain evidence="2">Wild A</strain>
    </source>
</reference>